<dbReference type="Pfam" id="PF03242">
    <property type="entry name" value="LEA_3a"/>
    <property type="match status" value="1"/>
</dbReference>
<dbReference type="PANTHER" id="PTHR33509:SF21">
    <property type="entry name" value="OS02G0564600 PROTEIN"/>
    <property type="match status" value="1"/>
</dbReference>
<dbReference type="Proteomes" id="UP001642487">
    <property type="component" value="Chromosome 1"/>
</dbReference>
<dbReference type="PANTHER" id="PTHR33509">
    <property type="entry name" value="LATE EMBRYOGENIS ABUNDANT PROTEIN 2-RELATED"/>
    <property type="match status" value="1"/>
</dbReference>
<name>A0ABP0XT65_9ROSI</name>
<evidence type="ECO:0008006" key="3">
    <source>
        <dbReference type="Google" id="ProtNLM"/>
    </source>
</evidence>
<organism evidence="1 2">
    <name type="scientific">Citrullus colocynthis</name>
    <name type="common">colocynth</name>
    <dbReference type="NCBI Taxonomy" id="252529"/>
    <lineage>
        <taxon>Eukaryota</taxon>
        <taxon>Viridiplantae</taxon>
        <taxon>Streptophyta</taxon>
        <taxon>Embryophyta</taxon>
        <taxon>Tracheophyta</taxon>
        <taxon>Spermatophyta</taxon>
        <taxon>Magnoliopsida</taxon>
        <taxon>eudicotyledons</taxon>
        <taxon>Gunneridae</taxon>
        <taxon>Pentapetalae</taxon>
        <taxon>rosids</taxon>
        <taxon>fabids</taxon>
        <taxon>Cucurbitales</taxon>
        <taxon>Cucurbitaceae</taxon>
        <taxon>Benincaseae</taxon>
        <taxon>Citrullus</taxon>
    </lineage>
</organism>
<dbReference type="EMBL" id="OZ021735">
    <property type="protein sequence ID" value="CAK9310556.1"/>
    <property type="molecule type" value="Genomic_DNA"/>
</dbReference>
<accession>A0ABP0XT65</accession>
<protein>
    <recommendedName>
        <fullName evidence="3">Late embryogenesis abundant protein</fullName>
    </recommendedName>
</protein>
<evidence type="ECO:0000313" key="2">
    <source>
        <dbReference type="Proteomes" id="UP001642487"/>
    </source>
</evidence>
<proteinExistence type="predicted"/>
<dbReference type="InterPro" id="IPR004926">
    <property type="entry name" value="LEA_3a"/>
</dbReference>
<reference evidence="1 2" key="1">
    <citation type="submission" date="2024-03" db="EMBL/GenBank/DDBJ databases">
        <authorList>
            <person name="Gkanogiannis A."/>
            <person name="Becerra Lopez-Lavalle L."/>
        </authorList>
    </citation>
    <scope>NUCLEOTIDE SEQUENCE [LARGE SCALE GENOMIC DNA]</scope>
</reference>
<evidence type="ECO:0000313" key="1">
    <source>
        <dbReference type="EMBL" id="CAK9310556.1"/>
    </source>
</evidence>
<keyword evidence="2" id="KW-1185">Reference proteome</keyword>
<gene>
    <name evidence="1" type="ORF">CITCOLO1_LOCUS2187</name>
</gene>
<sequence>MAKVTGNGLYFIRQLSSSVASEQLNTQTTASMVVRKVKAAVETSGYDNEAVEQKQTFWMKDPKSGNWIPESHFQEIDVVELREKLLPKPKPKPKKLL</sequence>